<dbReference type="Gene3D" id="2.160.20.70">
    <property type="match status" value="1"/>
</dbReference>
<dbReference type="SUPFAM" id="SSF63848">
    <property type="entry name" value="Cell-division inhibitor MinC, C-terminal domain"/>
    <property type="match status" value="1"/>
</dbReference>
<keyword evidence="10" id="KW-1185">Reference proteome</keyword>
<dbReference type="GO" id="GO:1901891">
    <property type="term" value="P:regulation of cell septum assembly"/>
    <property type="evidence" value="ECO:0007669"/>
    <property type="project" value="InterPro"/>
</dbReference>
<protein>
    <recommendedName>
        <fullName evidence="6">Probable septum site-determining protein MinC</fullName>
    </recommendedName>
</protein>
<feature type="domain" description="Septum formation inhibitor MinC C-terminal" evidence="7">
    <location>
        <begin position="151"/>
        <end position="252"/>
    </location>
</feature>
<organism evidence="9 10">
    <name type="scientific">Aquabacterium lacunae</name>
    <dbReference type="NCBI Taxonomy" id="2528630"/>
    <lineage>
        <taxon>Bacteria</taxon>
        <taxon>Pseudomonadati</taxon>
        <taxon>Pseudomonadota</taxon>
        <taxon>Betaproteobacteria</taxon>
        <taxon>Burkholderiales</taxon>
        <taxon>Aquabacterium</taxon>
    </lineage>
</organism>
<dbReference type="NCBIfam" id="TIGR01222">
    <property type="entry name" value="minC"/>
    <property type="match status" value="1"/>
</dbReference>
<reference evidence="9 10" key="1">
    <citation type="submission" date="2019-02" db="EMBL/GenBank/DDBJ databases">
        <title>Aquabacterium sp. strain KMB7.</title>
        <authorList>
            <person name="Chen W.-M."/>
        </authorList>
    </citation>
    <scope>NUCLEOTIDE SEQUENCE [LARGE SCALE GENOMIC DNA]</scope>
    <source>
        <strain evidence="9 10">KMB7</strain>
    </source>
</reference>
<dbReference type="Proteomes" id="UP000292120">
    <property type="component" value="Unassembled WGS sequence"/>
</dbReference>
<evidence type="ECO:0000313" key="10">
    <source>
        <dbReference type="Proteomes" id="UP000292120"/>
    </source>
</evidence>
<dbReference type="PANTHER" id="PTHR34108">
    <property type="entry name" value="SEPTUM SITE-DETERMINING PROTEIN MINC"/>
    <property type="match status" value="1"/>
</dbReference>
<gene>
    <name evidence="6 9" type="primary">minC</name>
    <name evidence="9" type="ORF">EYS42_10145</name>
</gene>
<comment type="function">
    <text evidence="5 6">Cell division inhibitor that blocks the formation of polar Z ring septums. Rapidly oscillates between the poles of the cell to destabilize FtsZ filaments that have formed before they mature into polar Z rings. Prevents FtsZ polymerization.</text>
</comment>
<name>A0A4Q9H321_9BURK</name>
<evidence type="ECO:0000256" key="5">
    <source>
        <dbReference type="ARBA" id="ARBA00025606"/>
    </source>
</evidence>
<accession>A0A4Q9H321</accession>
<feature type="domain" description="Septum formation inhibitor MinC N-terminal" evidence="8">
    <location>
        <begin position="14"/>
        <end position="86"/>
    </location>
</feature>
<dbReference type="InterPro" id="IPR016098">
    <property type="entry name" value="CAP/MinC_C"/>
</dbReference>
<dbReference type="PANTHER" id="PTHR34108:SF1">
    <property type="entry name" value="SEPTUM SITE-DETERMINING PROTEIN MINC"/>
    <property type="match status" value="1"/>
</dbReference>
<dbReference type="Pfam" id="PF05209">
    <property type="entry name" value="MinC_N"/>
    <property type="match status" value="1"/>
</dbReference>
<dbReference type="InterPro" id="IPR036145">
    <property type="entry name" value="MinC_C_sf"/>
</dbReference>
<keyword evidence="4 6" id="KW-0131">Cell cycle</keyword>
<keyword evidence="2 6" id="KW-0132">Cell division</keyword>
<evidence type="ECO:0000256" key="6">
    <source>
        <dbReference type="HAMAP-Rule" id="MF_00267"/>
    </source>
</evidence>
<dbReference type="GO" id="GO:0051302">
    <property type="term" value="P:regulation of cell division"/>
    <property type="evidence" value="ECO:0007669"/>
    <property type="project" value="InterPro"/>
</dbReference>
<comment type="similarity">
    <text evidence="1 6">Belongs to the MinC family.</text>
</comment>
<dbReference type="AlphaFoldDB" id="A0A4Q9H321"/>
<comment type="caution">
    <text evidence="9">The sequence shown here is derived from an EMBL/GenBank/DDBJ whole genome shotgun (WGS) entry which is preliminary data.</text>
</comment>
<dbReference type="RefSeq" id="WP_130968058.1">
    <property type="nucleotide sequence ID" value="NZ_SIXI01000004.1"/>
</dbReference>
<dbReference type="InterPro" id="IPR013033">
    <property type="entry name" value="MinC"/>
</dbReference>
<keyword evidence="3 6" id="KW-0717">Septation</keyword>
<evidence type="ECO:0000256" key="4">
    <source>
        <dbReference type="ARBA" id="ARBA00023306"/>
    </source>
</evidence>
<dbReference type="InterPro" id="IPR005526">
    <property type="entry name" value="Septum_form_inhib_MinC_C"/>
</dbReference>
<comment type="subunit">
    <text evidence="6">Interacts with MinD and FtsZ.</text>
</comment>
<dbReference type="HAMAP" id="MF_00267">
    <property type="entry name" value="MinC"/>
    <property type="match status" value="1"/>
</dbReference>
<dbReference type="Pfam" id="PF03775">
    <property type="entry name" value="MinC_C"/>
    <property type="match status" value="1"/>
</dbReference>
<dbReference type="GO" id="GO:0000917">
    <property type="term" value="P:division septum assembly"/>
    <property type="evidence" value="ECO:0007669"/>
    <property type="project" value="UniProtKB-KW"/>
</dbReference>
<evidence type="ECO:0000313" key="9">
    <source>
        <dbReference type="EMBL" id="TBO30064.1"/>
    </source>
</evidence>
<dbReference type="GO" id="GO:0000902">
    <property type="term" value="P:cell morphogenesis"/>
    <property type="evidence" value="ECO:0007669"/>
    <property type="project" value="InterPro"/>
</dbReference>
<evidence type="ECO:0000256" key="3">
    <source>
        <dbReference type="ARBA" id="ARBA00023210"/>
    </source>
</evidence>
<evidence type="ECO:0000259" key="8">
    <source>
        <dbReference type="Pfam" id="PF05209"/>
    </source>
</evidence>
<evidence type="ECO:0000259" key="7">
    <source>
        <dbReference type="Pfam" id="PF03775"/>
    </source>
</evidence>
<evidence type="ECO:0000256" key="2">
    <source>
        <dbReference type="ARBA" id="ARBA00022618"/>
    </source>
</evidence>
<dbReference type="Gene3D" id="3.30.70.260">
    <property type="match status" value="1"/>
</dbReference>
<dbReference type="InterPro" id="IPR007874">
    <property type="entry name" value="MinC_N"/>
</dbReference>
<dbReference type="OrthoDB" id="9794530at2"/>
<proteinExistence type="inferred from homology"/>
<dbReference type="EMBL" id="SIXI01000004">
    <property type="protein sequence ID" value="TBO30064.1"/>
    <property type="molecule type" value="Genomic_DNA"/>
</dbReference>
<evidence type="ECO:0000256" key="1">
    <source>
        <dbReference type="ARBA" id="ARBA00006291"/>
    </source>
</evidence>
<sequence>MSAVSSSGNPSALFDLKSASLTLVSFVLRTGNIPALEKAMEERFADTPDFFSHDPVVIDLTPLGSLNTAPDFPALIALLQRYKLKPVAVRGGSSKQLDAAAAVGLGEAPDSQAAPARTETVVQEVVREVVREVQVPVEVRVEVPTAAKTVIVDKPLRSGQQVYAKGADLVVMAAVNNGAEVIADGSIHIYAPLRGKAIAGAKGNTEARIFCMGLSPELISIAGTYRTTENPLPDSVAGKPAQVRLDGERLVFEPLDL</sequence>